<sequence length="428" mass="47228">MRRYALPLAALLLALAACTPAAELSPSPSLETLPVVEPSPTAPIGSPAVRTDWSKLEPRPAPLPEVGSRWYEGYSAELIPRDDYGELVPYAGLRLMDDWPAADGCMYGLMTKDGVVITDPVFSSVYRPKGVPLLILRQGDRALGEEWDPARVAVAATDGSWCTGFDYRLCRGTPEGLLLFRADSLTLMAPDGAILHQYAPGDLGLTQEQFAGLMNDVQWGEGIGGQWYGDCLSLAWADDTARAVLVYQISAARQTVMTLDEWYAYGLAEYGAPYEDEWEVQSVPGETVVTRGEARYVIPFGVDDGRVEVRGDLVLFTGWGAAYTLDGREILPPEKQAHVEACMEDGTAVLLVLTRQEGDEPEQDFYYLSDGTPVPMLDSWGRLEGGRWYRQMSLRNGLIEVLDRDTASYYDAKTLECVFRTYLGYDDI</sequence>
<evidence type="ECO:0000256" key="1">
    <source>
        <dbReference type="SAM" id="MobiDB-lite"/>
    </source>
</evidence>
<accession>A0A212KIB6</accession>
<feature type="chain" id="PRO_5013120932" evidence="2">
    <location>
        <begin position="22"/>
        <end position="428"/>
    </location>
</feature>
<protein>
    <submittedName>
        <fullName evidence="3">Uncharacterized protein</fullName>
    </submittedName>
</protein>
<keyword evidence="2" id="KW-0732">Signal</keyword>
<feature type="signal peptide" evidence="2">
    <location>
        <begin position="1"/>
        <end position="21"/>
    </location>
</feature>
<evidence type="ECO:0000256" key="2">
    <source>
        <dbReference type="SAM" id="SignalP"/>
    </source>
</evidence>
<reference evidence="3" key="1">
    <citation type="submission" date="2016-04" db="EMBL/GenBank/DDBJ databases">
        <authorList>
            <person name="Evans L.H."/>
            <person name="Alamgir A."/>
            <person name="Owens N."/>
            <person name="Weber N.D."/>
            <person name="Virtaneva K."/>
            <person name="Barbian K."/>
            <person name="Babar A."/>
            <person name="Rosenke K."/>
        </authorList>
    </citation>
    <scope>NUCLEOTIDE SEQUENCE</scope>
    <source>
        <strain evidence="3">86</strain>
    </source>
</reference>
<dbReference type="AlphaFoldDB" id="A0A212KIB6"/>
<name>A0A212KIB6_9FIRM</name>
<feature type="region of interest" description="Disordered" evidence="1">
    <location>
        <begin position="35"/>
        <end position="57"/>
    </location>
</feature>
<proteinExistence type="predicted"/>
<gene>
    <name evidence="3" type="ORF">KL86CLO1_13276</name>
</gene>
<organism evidence="3">
    <name type="scientific">uncultured Eubacteriales bacterium</name>
    <dbReference type="NCBI Taxonomy" id="172733"/>
    <lineage>
        <taxon>Bacteria</taxon>
        <taxon>Bacillati</taxon>
        <taxon>Bacillota</taxon>
        <taxon>Clostridia</taxon>
        <taxon>Eubacteriales</taxon>
        <taxon>environmental samples</taxon>
    </lineage>
</organism>
<dbReference type="PROSITE" id="PS51257">
    <property type="entry name" value="PROKAR_LIPOPROTEIN"/>
    <property type="match status" value="1"/>
</dbReference>
<dbReference type="EMBL" id="FLUN01000001">
    <property type="protein sequence ID" value="SBW11443.1"/>
    <property type="molecule type" value="Genomic_DNA"/>
</dbReference>
<evidence type="ECO:0000313" key="3">
    <source>
        <dbReference type="EMBL" id="SBW11443.1"/>
    </source>
</evidence>